<proteinExistence type="predicted"/>
<gene>
    <name evidence="5" type="ORF">HF577_03535</name>
</gene>
<evidence type="ECO:0000256" key="3">
    <source>
        <dbReference type="ARBA" id="ARBA00022553"/>
    </source>
</evidence>
<dbReference type="RefSeq" id="WP_169394256.1">
    <property type="nucleotide sequence ID" value="NZ_BAAAJH010000011.1"/>
</dbReference>
<dbReference type="EMBL" id="JAAXKY010000005">
    <property type="protein sequence ID" value="NMH76184.1"/>
    <property type="molecule type" value="Genomic_DNA"/>
</dbReference>
<dbReference type="SMART" id="SM00823">
    <property type="entry name" value="PKS_PP"/>
    <property type="match status" value="2"/>
</dbReference>
<dbReference type="Gene3D" id="3.40.50.12780">
    <property type="entry name" value="N-terminal domain of ligase-like"/>
    <property type="match status" value="1"/>
</dbReference>
<dbReference type="Pfam" id="PF00501">
    <property type="entry name" value="AMP-binding"/>
    <property type="match status" value="1"/>
</dbReference>
<dbReference type="InterPro" id="IPR006162">
    <property type="entry name" value="Ppantetheine_attach_site"/>
</dbReference>
<dbReference type="SUPFAM" id="SSF47336">
    <property type="entry name" value="ACP-like"/>
    <property type="match status" value="2"/>
</dbReference>
<dbReference type="InterPro" id="IPR042099">
    <property type="entry name" value="ANL_N_sf"/>
</dbReference>
<dbReference type="Pfam" id="PF00550">
    <property type="entry name" value="PP-binding"/>
    <property type="match status" value="2"/>
</dbReference>
<sequence length="1124" mass="121614">MTDFTVTDSEVTEAVQRILGEVLGIDNADLTQSFHRLGGDSLRALKAAGRIAFEFKAAAAVDGTILEALLDGTTGEALARILLDSIEQEAAEEFEDPQATELSFGEERLWTAHQYQQDRSTYHSVGAFRVMGTLDLTALDRAVEALVDRHPALRTRYAPDHPAVERGGPGRPSVDVVHHREVIPWSEAEGAAERGIQEPFDLTSGRLLRVRTWRTGEREWLLQVILHHIAIDGWSMDIFYRELAALYAGDDPGPGESVDYRDFAQWQRSSTEVEVQAEAWAARLLPLPDRIELGNGRRRRPTRSLEGQVLYTDLPPEIGDKLARLAGESRTSLFVVLLALLHVCLAQRTRQWDALIGTVVAGRSRPQDHATVGYFTNTVPVRAKTSPDATFGELIASLREEWRYVFTHQGVPLEELAVRTRRAPDPARTPLVDVVMVLQNNDDVPLMLADCVAEPLWMHTGTAKFDLMLEAIRVSGILHLSWEYATEVLTADEVAELASAFEHLARALPEDGDTTLRDLLRPARAELVEVDAADVPGSPDVDLCGRFETVVGSRPDDVALYGPAAEVTFRDLGDLRDRVTGCLVTSGVTRGDVVAVDVPDPALSVAAMLATWSVGAVVVMIDAGWSGWQRDQLMRACRPAVLIGGRETNPQGPVVVSAGEVAAASPYTGAPVRCRPDEPARLVVDFGATGVPEIVVGSHRGLLDRCLWAWDTVPHEPGDRAVVHALPSPVDAIAETLAPLLAGVPLAVLPATAASDARTTAEWVRRYRGTRLLVTPSLMWTMLHSVPEVSEALTTLRMCAFTGEELDADLVGRVREALPECRLVNLYGSSDTTGYVTCAEVTTLPVGADVPIGRPVAGTRVFIVDEWGEPVPDGVVGELVVAGAAVGMGYLTDGKVVRTGPFRTGVPSDGEVPCCHTGDLGYRDRDGQLMFAGRGDREVRVRGFRVELAHVESTLRGIDGVSGAVAWTEHALSGDRILAAVVPQPGAELPGDEVRMRLQYRLPSYMVPARVNVIDTLPLTAHGTLDHGAIAASVTTRRDDGPAASGEASAAEKRIRSIWSQVLQGESPGPDDNFFALGGDSLAVTAMLTSVLREFGIELGVVRFLMRPTIRGIVDQLVERGAVA</sequence>
<keyword evidence="2" id="KW-0596">Phosphopantetheine</keyword>
<comment type="caution">
    <text evidence="5">The sequence shown here is derived from an EMBL/GenBank/DDBJ whole genome shotgun (WGS) entry which is preliminary data.</text>
</comment>
<evidence type="ECO:0000259" key="4">
    <source>
        <dbReference type="PROSITE" id="PS50075"/>
    </source>
</evidence>
<protein>
    <submittedName>
        <fullName evidence="5">AMP-binding protein</fullName>
    </submittedName>
</protein>
<evidence type="ECO:0000256" key="2">
    <source>
        <dbReference type="ARBA" id="ARBA00022450"/>
    </source>
</evidence>
<reference evidence="5 6" key="1">
    <citation type="submission" date="2020-04" db="EMBL/GenBank/DDBJ databases">
        <authorList>
            <person name="Klaysubun C."/>
            <person name="Duangmal K."/>
            <person name="Lipun K."/>
        </authorList>
    </citation>
    <scope>NUCLEOTIDE SEQUENCE [LARGE SCALE GENOMIC DNA]</scope>
    <source>
        <strain evidence="5 6">JCM 11839</strain>
    </source>
</reference>
<keyword evidence="3" id="KW-0597">Phosphoprotein</keyword>
<dbReference type="SUPFAM" id="SSF52777">
    <property type="entry name" value="CoA-dependent acyltransferases"/>
    <property type="match status" value="2"/>
</dbReference>
<dbReference type="InterPro" id="IPR025110">
    <property type="entry name" value="AMP-bd_C"/>
</dbReference>
<dbReference type="Gene3D" id="3.30.559.10">
    <property type="entry name" value="Chloramphenicol acetyltransferase-like domain"/>
    <property type="match status" value="1"/>
</dbReference>
<dbReference type="PANTHER" id="PTHR45527:SF1">
    <property type="entry name" value="FATTY ACID SYNTHASE"/>
    <property type="match status" value="1"/>
</dbReference>
<dbReference type="InterPro" id="IPR045851">
    <property type="entry name" value="AMP-bd_C_sf"/>
</dbReference>
<evidence type="ECO:0000313" key="6">
    <source>
        <dbReference type="Proteomes" id="UP001296706"/>
    </source>
</evidence>
<dbReference type="Pfam" id="PF00668">
    <property type="entry name" value="Condensation"/>
    <property type="match status" value="1"/>
</dbReference>
<dbReference type="InterPro" id="IPR020806">
    <property type="entry name" value="PKS_PP-bd"/>
</dbReference>
<dbReference type="InterPro" id="IPR000873">
    <property type="entry name" value="AMP-dep_synth/lig_dom"/>
</dbReference>
<accession>A0ABX1R941</accession>
<dbReference type="InterPro" id="IPR036736">
    <property type="entry name" value="ACP-like_sf"/>
</dbReference>
<dbReference type="Gene3D" id="1.10.1200.10">
    <property type="entry name" value="ACP-like"/>
    <property type="match status" value="2"/>
</dbReference>
<dbReference type="Gene3D" id="3.30.300.30">
    <property type="match status" value="1"/>
</dbReference>
<keyword evidence="6" id="KW-1185">Reference proteome</keyword>
<evidence type="ECO:0000256" key="1">
    <source>
        <dbReference type="ARBA" id="ARBA00001957"/>
    </source>
</evidence>
<dbReference type="InterPro" id="IPR001242">
    <property type="entry name" value="Condensation_dom"/>
</dbReference>
<comment type="cofactor">
    <cofactor evidence="1">
        <name>pantetheine 4'-phosphate</name>
        <dbReference type="ChEBI" id="CHEBI:47942"/>
    </cofactor>
</comment>
<dbReference type="CDD" id="cd19531">
    <property type="entry name" value="LCL_NRPS-like"/>
    <property type="match status" value="1"/>
</dbReference>
<dbReference type="InterPro" id="IPR023213">
    <property type="entry name" value="CAT-like_dom_sf"/>
</dbReference>
<dbReference type="PANTHER" id="PTHR45527">
    <property type="entry name" value="NONRIBOSOMAL PEPTIDE SYNTHETASE"/>
    <property type="match status" value="1"/>
</dbReference>
<dbReference type="Proteomes" id="UP001296706">
    <property type="component" value="Unassembled WGS sequence"/>
</dbReference>
<dbReference type="Gene3D" id="3.30.559.30">
    <property type="entry name" value="Nonribosomal peptide synthetase, condensation domain"/>
    <property type="match status" value="1"/>
</dbReference>
<dbReference type="SUPFAM" id="SSF56801">
    <property type="entry name" value="Acetyl-CoA synthetase-like"/>
    <property type="match status" value="1"/>
</dbReference>
<name>A0ABX1R941_9PSEU</name>
<dbReference type="PROSITE" id="PS50075">
    <property type="entry name" value="CARRIER"/>
    <property type="match status" value="1"/>
</dbReference>
<dbReference type="PROSITE" id="PS00012">
    <property type="entry name" value="PHOSPHOPANTETHEINE"/>
    <property type="match status" value="2"/>
</dbReference>
<feature type="domain" description="Carrier" evidence="4">
    <location>
        <begin position="1046"/>
        <end position="1121"/>
    </location>
</feature>
<organism evidence="5 6">
    <name type="scientific">Pseudonocardia xinjiangensis</name>
    <dbReference type="NCBI Taxonomy" id="75289"/>
    <lineage>
        <taxon>Bacteria</taxon>
        <taxon>Bacillati</taxon>
        <taxon>Actinomycetota</taxon>
        <taxon>Actinomycetes</taxon>
        <taxon>Pseudonocardiales</taxon>
        <taxon>Pseudonocardiaceae</taxon>
        <taxon>Pseudonocardia</taxon>
    </lineage>
</organism>
<dbReference type="Pfam" id="PF13193">
    <property type="entry name" value="AMP-binding_C"/>
    <property type="match status" value="1"/>
</dbReference>
<dbReference type="InterPro" id="IPR009081">
    <property type="entry name" value="PP-bd_ACP"/>
</dbReference>
<evidence type="ECO:0000313" key="5">
    <source>
        <dbReference type="EMBL" id="NMH76184.1"/>
    </source>
</evidence>